<dbReference type="AlphaFoldDB" id="A0A813FMA3"/>
<name>A0A813FMA3_POLGL</name>
<feature type="region of interest" description="Disordered" evidence="1">
    <location>
        <begin position="1"/>
        <end position="71"/>
    </location>
</feature>
<evidence type="ECO:0000313" key="3">
    <source>
        <dbReference type="Proteomes" id="UP000654075"/>
    </source>
</evidence>
<feature type="compositionally biased region" description="Basic and acidic residues" evidence="1">
    <location>
        <begin position="366"/>
        <end position="376"/>
    </location>
</feature>
<feature type="region of interest" description="Disordered" evidence="1">
    <location>
        <begin position="366"/>
        <end position="388"/>
    </location>
</feature>
<accession>A0A813FMA3</accession>
<gene>
    <name evidence="2" type="ORF">PGLA1383_LOCUS32265</name>
</gene>
<evidence type="ECO:0000256" key="1">
    <source>
        <dbReference type="SAM" id="MobiDB-lite"/>
    </source>
</evidence>
<protein>
    <submittedName>
        <fullName evidence="2">Uncharacterized protein</fullName>
    </submittedName>
</protein>
<keyword evidence="3" id="KW-1185">Reference proteome</keyword>
<feature type="region of interest" description="Disordered" evidence="1">
    <location>
        <begin position="196"/>
        <end position="256"/>
    </location>
</feature>
<evidence type="ECO:0000313" key="2">
    <source>
        <dbReference type="EMBL" id="CAE8614544.1"/>
    </source>
</evidence>
<dbReference type="EMBL" id="CAJNNV010025447">
    <property type="protein sequence ID" value="CAE8614544.1"/>
    <property type="molecule type" value="Genomic_DNA"/>
</dbReference>
<feature type="compositionally biased region" description="Basic and acidic residues" evidence="1">
    <location>
        <begin position="1"/>
        <end position="12"/>
    </location>
</feature>
<sequence>MRSHDPESEPRHVSKTRPGKPKAEEYYAQTGLGRFMASGASHKKARRKNNSPEKGKRDEIPAYMDKRVNVEIDDSEGAESMTGDGEEAHQDDGRQKKVELKLMSCHSTNLYPCVTSELYDISEDRFLANSLLHHFGNGAEAPQVGGHSLAASLNVSFRSGNGAEAPQVGGHSLAASLNASFRSGTGAEAPQVGHSLAASKPEPAGNPSGPARSGALASGNSNLMKGSFCGGQKIEGGQLRSGPSAAPFSSQDSTATVTTTMMASTWQVAGPAGSESRSPRAAVTLSPAPLPPIVDVRQHGPGDITAHKAAQLGQKVTLSASQIQAVRELSVSGEWGSATSRRTAAAISAMNDRLSSMPLAQEDLTRGLRTPRDPGQRKPFTARGPGAGGVETAMVLPGGAVLGSPGGWAQSLGSEVGEHSPVSVGNVLTTWPKEASRTTSTFGIAPPRSARDIMAATTGTSRKGSHERTGGGFSRSGALVLSPLKQTPRLGDKRPSGAQTWRGTSEEWRKRIRPGQ</sequence>
<feature type="compositionally biased region" description="Basic and acidic residues" evidence="1">
    <location>
        <begin position="50"/>
        <end position="70"/>
    </location>
</feature>
<comment type="caution">
    <text evidence="2">The sequence shown here is derived from an EMBL/GenBank/DDBJ whole genome shotgun (WGS) entry which is preliminary data.</text>
</comment>
<proteinExistence type="predicted"/>
<feature type="region of interest" description="Disordered" evidence="1">
    <location>
        <begin position="457"/>
        <end position="516"/>
    </location>
</feature>
<dbReference type="Proteomes" id="UP000654075">
    <property type="component" value="Unassembled WGS sequence"/>
</dbReference>
<reference evidence="2" key="1">
    <citation type="submission" date="2021-02" db="EMBL/GenBank/DDBJ databases">
        <authorList>
            <person name="Dougan E. K."/>
            <person name="Rhodes N."/>
            <person name="Thang M."/>
            <person name="Chan C."/>
        </authorList>
    </citation>
    <scope>NUCLEOTIDE SEQUENCE</scope>
</reference>
<organism evidence="2 3">
    <name type="scientific">Polarella glacialis</name>
    <name type="common">Dinoflagellate</name>
    <dbReference type="NCBI Taxonomy" id="89957"/>
    <lineage>
        <taxon>Eukaryota</taxon>
        <taxon>Sar</taxon>
        <taxon>Alveolata</taxon>
        <taxon>Dinophyceae</taxon>
        <taxon>Suessiales</taxon>
        <taxon>Suessiaceae</taxon>
        <taxon>Polarella</taxon>
    </lineage>
</organism>